<sequence length="47" mass="5004">MNLWKNLNVEKCPPSHMVGPAGMPFVLGKLLSSHFGAGTYTPFSALG</sequence>
<proteinExistence type="predicted"/>
<protein>
    <submittedName>
        <fullName evidence="1">Uncharacterized protein</fullName>
    </submittedName>
</protein>
<name>G2XXU4_BOTF4</name>
<evidence type="ECO:0000313" key="2">
    <source>
        <dbReference type="Proteomes" id="UP000008177"/>
    </source>
</evidence>
<evidence type="ECO:0000313" key="1">
    <source>
        <dbReference type="EMBL" id="CCD45281.1"/>
    </source>
</evidence>
<dbReference type="EMBL" id="FQ790277">
    <property type="protein sequence ID" value="CCD45281.1"/>
    <property type="molecule type" value="Genomic_DNA"/>
</dbReference>
<dbReference type="Proteomes" id="UP000008177">
    <property type="component" value="Unplaced contigs"/>
</dbReference>
<organism evidence="1 2">
    <name type="scientific">Botryotinia fuckeliana (strain T4)</name>
    <name type="common">Noble rot fungus</name>
    <name type="synonym">Botrytis cinerea</name>
    <dbReference type="NCBI Taxonomy" id="999810"/>
    <lineage>
        <taxon>Eukaryota</taxon>
        <taxon>Fungi</taxon>
        <taxon>Dikarya</taxon>
        <taxon>Ascomycota</taxon>
        <taxon>Pezizomycotina</taxon>
        <taxon>Leotiomycetes</taxon>
        <taxon>Helotiales</taxon>
        <taxon>Sclerotiniaceae</taxon>
        <taxon>Botrytis</taxon>
    </lineage>
</organism>
<reference evidence="2" key="1">
    <citation type="journal article" date="2011" name="PLoS Genet.">
        <title>Genomic analysis of the necrotrophic fungal pathogens Sclerotinia sclerotiorum and Botrytis cinerea.</title>
        <authorList>
            <person name="Amselem J."/>
            <person name="Cuomo C.A."/>
            <person name="van Kan J.A."/>
            <person name="Viaud M."/>
            <person name="Benito E.P."/>
            <person name="Couloux A."/>
            <person name="Coutinho P.M."/>
            <person name="de Vries R.P."/>
            <person name="Dyer P.S."/>
            <person name="Fillinger S."/>
            <person name="Fournier E."/>
            <person name="Gout L."/>
            <person name="Hahn M."/>
            <person name="Kohn L."/>
            <person name="Lapalu N."/>
            <person name="Plummer K.M."/>
            <person name="Pradier J.M."/>
            <person name="Quevillon E."/>
            <person name="Sharon A."/>
            <person name="Simon A."/>
            <person name="ten Have A."/>
            <person name="Tudzynski B."/>
            <person name="Tudzynski P."/>
            <person name="Wincker P."/>
            <person name="Andrew M."/>
            <person name="Anthouard V."/>
            <person name="Beever R.E."/>
            <person name="Beffa R."/>
            <person name="Benoit I."/>
            <person name="Bouzid O."/>
            <person name="Brault B."/>
            <person name="Chen Z."/>
            <person name="Choquer M."/>
            <person name="Collemare J."/>
            <person name="Cotton P."/>
            <person name="Danchin E.G."/>
            <person name="Da Silva C."/>
            <person name="Gautier A."/>
            <person name="Giraud C."/>
            <person name="Giraud T."/>
            <person name="Gonzalez C."/>
            <person name="Grossetete S."/>
            <person name="Guldener U."/>
            <person name="Henrissat B."/>
            <person name="Howlett B.J."/>
            <person name="Kodira C."/>
            <person name="Kretschmer M."/>
            <person name="Lappartient A."/>
            <person name="Leroch M."/>
            <person name="Levis C."/>
            <person name="Mauceli E."/>
            <person name="Neuveglise C."/>
            <person name="Oeser B."/>
            <person name="Pearson M."/>
            <person name="Poulain J."/>
            <person name="Poussereau N."/>
            <person name="Quesneville H."/>
            <person name="Rascle C."/>
            <person name="Schumacher J."/>
            <person name="Segurens B."/>
            <person name="Sexton A."/>
            <person name="Silva E."/>
            <person name="Sirven C."/>
            <person name="Soanes D.M."/>
            <person name="Talbot N.J."/>
            <person name="Templeton M."/>
            <person name="Yandava C."/>
            <person name="Yarden O."/>
            <person name="Zeng Q."/>
            <person name="Rollins J.A."/>
            <person name="Lebrun M.H."/>
            <person name="Dickman M."/>
        </authorList>
    </citation>
    <scope>NUCLEOTIDE SEQUENCE [LARGE SCALE GENOMIC DNA]</scope>
    <source>
        <strain evidence="2">T4</strain>
    </source>
</reference>
<dbReference type="InParanoid" id="G2XXU4"/>
<accession>G2XXU4</accession>
<gene>
    <name evidence="1" type="ORF">BofuT4_uP119870.1</name>
</gene>
<dbReference type="AlphaFoldDB" id="G2XXU4"/>
<dbReference type="HOGENOM" id="CLU_3175294_0_0_1"/>